<evidence type="ECO:0000313" key="1">
    <source>
        <dbReference type="EMBL" id="GAS92662.1"/>
    </source>
</evidence>
<dbReference type="EMBL" id="BCSX01000056">
    <property type="protein sequence ID" value="GAS92662.1"/>
    <property type="molecule type" value="Genomic_DNA"/>
</dbReference>
<dbReference type="RefSeq" id="WP_165606365.1">
    <property type="nucleotide sequence ID" value="NZ_BCSX01000056.1"/>
</dbReference>
<proteinExistence type="predicted"/>
<comment type="caution">
    <text evidence="1">The sequence shown here is derived from an EMBL/GenBank/DDBJ whole genome shotgun (WGS) entry which is preliminary data.</text>
</comment>
<gene>
    <name evidence="1" type="ORF">RMCB_6758</name>
</gene>
<evidence type="ECO:0000313" key="2">
    <source>
        <dbReference type="Proteomes" id="UP000069620"/>
    </source>
</evidence>
<protein>
    <submittedName>
        <fullName evidence="1">Uncharacterized protein</fullName>
    </submittedName>
</protein>
<accession>A0A100W6N0</accession>
<name>A0A100W6N0_9MYCO</name>
<keyword evidence="2" id="KW-1185">Reference proteome</keyword>
<dbReference type="Proteomes" id="UP000069620">
    <property type="component" value="Unassembled WGS sequence"/>
</dbReference>
<organism evidence="1 2">
    <name type="scientific">Mycolicibacterium brisbanense</name>
    <dbReference type="NCBI Taxonomy" id="146020"/>
    <lineage>
        <taxon>Bacteria</taxon>
        <taxon>Bacillati</taxon>
        <taxon>Actinomycetota</taxon>
        <taxon>Actinomycetes</taxon>
        <taxon>Mycobacteriales</taxon>
        <taxon>Mycobacteriaceae</taxon>
        <taxon>Mycolicibacterium</taxon>
    </lineage>
</organism>
<reference evidence="2" key="1">
    <citation type="journal article" date="2016" name="Genome Announc.">
        <title>Draft Genome Sequences of Five Rapidly Growing Mycobacterium Species, M. thermoresistibile, M. fortuitum subsp. acetamidolyticum, M. canariasense, M. brisbanense, and M. novocastrense.</title>
        <authorList>
            <person name="Katahira K."/>
            <person name="Ogura Y."/>
            <person name="Gotoh Y."/>
            <person name="Hayashi T."/>
        </authorList>
    </citation>
    <scope>NUCLEOTIDE SEQUENCE [LARGE SCALE GENOMIC DNA]</scope>
    <source>
        <strain evidence="2">JCM15654</strain>
    </source>
</reference>
<sequence length="57" mass="6177">MSDGIAFKANHHSAPVTVEIRVGWAETATEDQIIEALTLVYAEASLRASKRKAGDYS</sequence>
<dbReference type="AlphaFoldDB" id="A0A100W6N0"/>
<reference evidence="2" key="2">
    <citation type="submission" date="2016-02" db="EMBL/GenBank/DDBJ databases">
        <title>Draft genome sequence of five rapidly growing Mycobacterium species.</title>
        <authorList>
            <person name="Katahira K."/>
            <person name="Gotou Y."/>
            <person name="Iida K."/>
            <person name="Ogura Y."/>
            <person name="Hayashi T."/>
        </authorList>
    </citation>
    <scope>NUCLEOTIDE SEQUENCE [LARGE SCALE GENOMIC DNA]</scope>
    <source>
        <strain evidence="2">JCM15654</strain>
    </source>
</reference>
<dbReference type="STRING" id="146020.RMCB_6758"/>